<protein>
    <submittedName>
        <fullName evidence="7">Energy-coupling factor transporter transmembrane protein EcfT</fullName>
    </submittedName>
</protein>
<sequence length="329" mass="36422">MVRTLHPLAWWGWGICLAVATSRTINPWLLIIIIMATVIVTLSRKTDDPWASALSIGIKIATFALLIRMVIAIIFSVPGDGRVLFSLPKVKLPEWLAGIFLGGDVTQERLYFVFIETLTIFALVVTIAGASSLANPKQTLRALPGVLHEAGVALIIATTLIPHFVTSIKRIREARKLRGDKRRFSFKRSLVPLFEEALERALVLAESMESRGYGYRATTDKKNAHSVLMLIGITGVLIAVIQLLTNGAFRLTLILSIGFLASGLVWANNENSRTRYRPLPWRKEEYLVLASSALAVIFAHFAFNPFSALVLFLLCSMPFFVTKKTVMAA</sequence>
<evidence type="ECO:0000256" key="4">
    <source>
        <dbReference type="ARBA" id="ARBA00022989"/>
    </source>
</evidence>
<evidence type="ECO:0000256" key="5">
    <source>
        <dbReference type="ARBA" id="ARBA00023136"/>
    </source>
</evidence>
<reference evidence="7" key="1">
    <citation type="submission" date="2018-10" db="EMBL/GenBank/DDBJ databases">
        <title>Iterative Subtractive Binning of Freshwater Chronoseries Metagenomes Recovers Nearly Complete Genomes from over Four Hundred Novel Species.</title>
        <authorList>
            <person name="Rodriguez-R L.M."/>
            <person name="Tsementzi D."/>
            <person name="Luo C."/>
            <person name="Konstantinidis K.T."/>
        </authorList>
    </citation>
    <scope>NUCLEOTIDE SEQUENCE</scope>
    <source>
        <strain evidence="7">WB5_2A_028</strain>
    </source>
</reference>
<keyword evidence="4 6" id="KW-1133">Transmembrane helix</keyword>
<evidence type="ECO:0000256" key="2">
    <source>
        <dbReference type="ARBA" id="ARBA00008564"/>
    </source>
</evidence>
<dbReference type="AlphaFoldDB" id="A0A965LKI4"/>
<evidence type="ECO:0000313" key="8">
    <source>
        <dbReference type="Proteomes" id="UP000740727"/>
    </source>
</evidence>
<organism evidence="7 8">
    <name type="scientific">Candidatus Fonsibacter lacus</name>
    <dbReference type="NCBI Taxonomy" id="2576439"/>
    <lineage>
        <taxon>Bacteria</taxon>
        <taxon>Pseudomonadati</taxon>
        <taxon>Pseudomonadota</taxon>
        <taxon>Alphaproteobacteria</taxon>
        <taxon>Candidatus Pelagibacterales</taxon>
        <taxon>Candidatus Pelagibacterales incertae sedis</taxon>
        <taxon>Candidatus Fonsibacter</taxon>
    </lineage>
</organism>
<dbReference type="GO" id="GO:0005886">
    <property type="term" value="C:plasma membrane"/>
    <property type="evidence" value="ECO:0007669"/>
    <property type="project" value="TreeGrafter"/>
</dbReference>
<dbReference type="Pfam" id="PF02361">
    <property type="entry name" value="CbiQ"/>
    <property type="match status" value="1"/>
</dbReference>
<comment type="subcellular location">
    <subcellularLocation>
        <location evidence="1">Membrane</location>
        <topology evidence="1">Multi-pass membrane protein</topology>
    </subcellularLocation>
</comment>
<evidence type="ECO:0000256" key="1">
    <source>
        <dbReference type="ARBA" id="ARBA00004141"/>
    </source>
</evidence>
<dbReference type="EMBL" id="RFXN01000001">
    <property type="protein sequence ID" value="NBR93251.1"/>
    <property type="molecule type" value="Genomic_DNA"/>
</dbReference>
<keyword evidence="5 6" id="KW-0472">Membrane</keyword>
<proteinExistence type="inferred from homology"/>
<name>A0A965LKI4_9PROT</name>
<evidence type="ECO:0000256" key="3">
    <source>
        <dbReference type="ARBA" id="ARBA00022692"/>
    </source>
</evidence>
<dbReference type="PANTHER" id="PTHR33514">
    <property type="entry name" value="PROTEIN ABCI12, CHLOROPLASTIC"/>
    <property type="match status" value="1"/>
</dbReference>
<accession>A0A965LKI4</accession>
<feature type="transmembrane region" description="Helical" evidence="6">
    <location>
        <begin position="150"/>
        <end position="168"/>
    </location>
</feature>
<comment type="similarity">
    <text evidence="2">Belongs to the CbiQ family.</text>
</comment>
<feature type="transmembrane region" description="Helical" evidence="6">
    <location>
        <begin position="56"/>
        <end position="77"/>
    </location>
</feature>
<gene>
    <name evidence="7" type="ORF">EBT44_00030</name>
</gene>
<feature type="transmembrane region" description="Helical" evidence="6">
    <location>
        <begin position="247"/>
        <end position="266"/>
    </location>
</feature>
<comment type="caution">
    <text evidence="7">The sequence shown here is derived from an EMBL/GenBank/DDBJ whole genome shotgun (WGS) entry which is preliminary data.</text>
</comment>
<dbReference type="PANTHER" id="PTHR33514:SF15">
    <property type="entry name" value="COBALT TRANSPORT PROTEIN"/>
    <property type="match status" value="1"/>
</dbReference>
<evidence type="ECO:0000313" key="7">
    <source>
        <dbReference type="EMBL" id="NBR93251.1"/>
    </source>
</evidence>
<feature type="transmembrane region" description="Helical" evidence="6">
    <location>
        <begin position="286"/>
        <end position="303"/>
    </location>
</feature>
<evidence type="ECO:0000256" key="6">
    <source>
        <dbReference type="SAM" id="Phobius"/>
    </source>
</evidence>
<dbReference type="InterPro" id="IPR003339">
    <property type="entry name" value="ABC/ECF_trnsptr_transmembrane"/>
</dbReference>
<feature type="transmembrane region" description="Helical" evidence="6">
    <location>
        <begin position="110"/>
        <end position="130"/>
    </location>
</feature>
<dbReference type="Proteomes" id="UP000740727">
    <property type="component" value="Unassembled WGS sequence"/>
</dbReference>
<dbReference type="CDD" id="cd16914">
    <property type="entry name" value="EcfT"/>
    <property type="match status" value="1"/>
</dbReference>
<feature type="transmembrane region" description="Helical" evidence="6">
    <location>
        <begin position="224"/>
        <end position="241"/>
    </location>
</feature>
<keyword evidence="3 6" id="KW-0812">Transmembrane</keyword>